<dbReference type="InterPro" id="IPR056823">
    <property type="entry name" value="TEN-like_YD-shell"/>
</dbReference>
<name>A0ABU5PK55_9BACL</name>
<dbReference type="InterPro" id="IPR006530">
    <property type="entry name" value="YD"/>
</dbReference>
<dbReference type="InterPro" id="IPR022385">
    <property type="entry name" value="Rhs_assc_core"/>
</dbReference>
<dbReference type="NCBIfam" id="TIGR01643">
    <property type="entry name" value="YD_repeat_2x"/>
    <property type="match status" value="3"/>
</dbReference>
<evidence type="ECO:0000256" key="2">
    <source>
        <dbReference type="SAM" id="MobiDB-lite"/>
    </source>
</evidence>
<dbReference type="Pfam" id="PF25023">
    <property type="entry name" value="TEN_YD-shell"/>
    <property type="match status" value="2"/>
</dbReference>
<feature type="domain" description="Teneurin-like YD-shell" evidence="5">
    <location>
        <begin position="962"/>
        <end position="1087"/>
    </location>
</feature>
<dbReference type="Proteomes" id="UP001292216">
    <property type="component" value="Unassembled WGS sequence"/>
</dbReference>
<dbReference type="Pfam" id="PF05593">
    <property type="entry name" value="RHS_repeat"/>
    <property type="match status" value="1"/>
</dbReference>
<evidence type="ECO:0000313" key="6">
    <source>
        <dbReference type="EMBL" id="MEA3570137.1"/>
    </source>
</evidence>
<feature type="domain" description="DUF6531" evidence="4">
    <location>
        <begin position="67"/>
        <end position="107"/>
    </location>
</feature>
<feature type="signal peptide" evidence="3">
    <location>
        <begin position="1"/>
        <end position="31"/>
    </location>
</feature>
<feature type="domain" description="Teneurin-like YD-shell" evidence="5">
    <location>
        <begin position="1216"/>
        <end position="1504"/>
    </location>
</feature>
<dbReference type="PANTHER" id="PTHR32305">
    <property type="match status" value="1"/>
</dbReference>
<evidence type="ECO:0000256" key="1">
    <source>
        <dbReference type="ARBA" id="ARBA00022737"/>
    </source>
</evidence>
<dbReference type="InterPro" id="IPR045351">
    <property type="entry name" value="DUF6531"/>
</dbReference>
<feature type="chain" id="PRO_5046275610" evidence="3">
    <location>
        <begin position="32"/>
        <end position="1736"/>
    </location>
</feature>
<dbReference type="PANTHER" id="PTHR32305:SF15">
    <property type="entry name" value="PROTEIN RHSA-RELATED"/>
    <property type="match status" value="1"/>
</dbReference>
<accession>A0ABU5PK55</accession>
<dbReference type="Pfam" id="PF20148">
    <property type="entry name" value="DUF6531"/>
    <property type="match status" value="1"/>
</dbReference>
<protein>
    <submittedName>
        <fullName evidence="6">RHS repeat-associated core domain-containing protein</fullName>
    </submittedName>
</protein>
<sequence>MRQAISCFKNIVVAILIFIIGSQASAPSVHAQIDNKQLEKVLNGLVTPKLVNESNKPNLADRSGVSETIDPATGTLTLSEIDLTLPGKDGLDLTLGRLYNSSQAEVGTKRVTVTSGSSQTVGSGAGYYVTLLYWDIATNKYATYFPGYYADQTSAYNVADHYLKNQPDSGRRYIDYNIEYKTVQYVQNSYTTTTKIYPDENSYSRQRYDLGGGWSMAFPSLQIEGSYIHYHDGTGAAYVVKFDASNKGKLEDYGRTDVELLRDSTYTNGQMTSTYVLVDQNKKKTYFGSDGRLLGIKDRFGNEIKFTHVNRLMNGKNYPVISKIVDSIGRNIDFAYQSNLSDPNFDKQNMTENITITVSHPSTTEKKTITYAKKREEVSIFENGTLIGKRYEPYLYRVTDLNGYNTYYNYYLASEKFSAISKSLGGSEAGTAVYLLQYAMYPHSTSFYEYQVITRNWGGEGAYQAFQVTSRFDGLNRYNYDDPSKGIYAQGLYNKLDYTYFGDVTGYPTYKVEEVIPESYRFGSESLNQDGLKIRTTFNGKKQLLMTEHTASNGEKITETVQSYDTAFKYKPTKVETKTTSGTRENKLYQTYKYYSWGDLQSETRPLTATQLNDAAMVTQHTTTYEYDANFKLPTKIQYYKDAGTVLTELYTYDAQGRLKTEQNANGEVTTYNFTQAADGRTLETLIPLENGKTARTVAYYSQSGSYQLFPTSIKSYYTNDSGQITETAVQRTYNVLLGLMTSETNADNKTTQYQYDVYGRLTKTIYPVNNNQNGERYQIEDVIEYHDQTVDNSPEYFDDENKYLITTRIDSYTRSTRLNDNAVNYENIKHEFYDGFGNAVLIGQLDNYTMRELVLAQYHYDIMARPEYVIDTVGNVSTADYDPWGRAFEAIDPFGNLYRSDYDLIDRKTTSYLVAASDLAAFRSNPQDTLKRNVLESYTDQWGREITLKAFPNWPNRTTNVVQEDFAYDYLGNVMAYTDPNRNTTRYQYDKLSRLTAVQDALNQTTSYAYNKLGQLQSTTQTDGTRNWTTTKAYDETGFLKTSTDPAANQDAFSRNKLGQITLRKDANNNLINYLYDDIGRNIAKVAGSTTLKNIYQFTLFGPSRQEEQRSGSNFMTIYNSYNFYGSQTYKANVYDGVVTIVRHEYDDANRLKNVADAFDYFTHYSYDKTRINRVQTNGSYQVTAAENANAQYTYEPDGKLKRVTYPRLSDGSYLITDYTYDGIGRLLKVTNKKGATLLSEFQYAYDANGNIISVTDSTGTTTYQYDKLDRLTQVKRPSGQMIVYAYDARGNRKTLQGDSLIEDTNEQTYTFNVWDQLKSVTKENVTTEFEYEMQGLRLSKTTTSREPADASGQTPPPVTEKVRYAYNNSGKVITEANGNNQALANYVWGPDRLLAKRDAVTNKKYYYVYNGHGDVVQIVDEAGNTVNSYQYDEWGNILHQEEQIQNVFKYAGEMQDEETGLYYLRARYYDPATGRFISKDTYEGSVTNPLSLNLYTYVENKPLNNIDPTGYWCESVVNGKTYSHAGQCSNPANNNKYVPDSLYYANKGKSYSEIINIYNNQKQAAVNYANSISKETNNFITIIKNEVALPISGNTSSLLSKVIQAAGLATILGLEATSSSTKTNNDKHSLIFRSGNGGDVNLTPRPVIDANGLSYFKQASKDWKSFTVTSIELVKKTGVFTVKSDPKNPNHILILAKDPIEHQIWMSSRDAVKNNGSEPYYLTKILQSISVRLK</sequence>
<evidence type="ECO:0000259" key="4">
    <source>
        <dbReference type="Pfam" id="PF20148"/>
    </source>
</evidence>
<keyword evidence="7" id="KW-1185">Reference proteome</keyword>
<reference evidence="6 7" key="1">
    <citation type="submission" date="2023-12" db="EMBL/GenBank/DDBJ databases">
        <title>Whole genome sequencing of Paenibacillus phoenicis isolated from the Phoenix Mars Lander spacecraft assembly facility.</title>
        <authorList>
            <person name="Garcia A."/>
            <person name="Venkateswaran K."/>
        </authorList>
    </citation>
    <scope>NUCLEOTIDE SEQUENCE [LARGE SCALE GENOMIC DNA]</scope>
    <source>
        <strain evidence="6 7">3PO2SA</strain>
    </source>
</reference>
<keyword evidence="3" id="KW-0732">Signal</keyword>
<dbReference type="RefSeq" id="WP_323076902.1">
    <property type="nucleotide sequence ID" value="NZ_CBCSKM010000012.1"/>
</dbReference>
<feature type="region of interest" description="Disordered" evidence="2">
    <location>
        <begin position="1342"/>
        <end position="1361"/>
    </location>
</feature>
<comment type="caution">
    <text evidence="6">The sequence shown here is derived from an EMBL/GenBank/DDBJ whole genome shotgun (WGS) entry which is preliminary data.</text>
</comment>
<evidence type="ECO:0000313" key="7">
    <source>
        <dbReference type="Proteomes" id="UP001292216"/>
    </source>
</evidence>
<dbReference type="InterPro" id="IPR050708">
    <property type="entry name" value="T6SS_VgrG/RHS"/>
</dbReference>
<dbReference type="Gene3D" id="2.180.10.10">
    <property type="entry name" value="RHS repeat-associated core"/>
    <property type="match status" value="2"/>
</dbReference>
<organism evidence="6 7">
    <name type="scientific">Paenibacillus phoenicis</name>
    <dbReference type="NCBI Taxonomy" id="554117"/>
    <lineage>
        <taxon>Bacteria</taxon>
        <taxon>Bacillati</taxon>
        <taxon>Bacillota</taxon>
        <taxon>Bacilli</taxon>
        <taxon>Bacillales</taxon>
        <taxon>Paenibacillaceae</taxon>
        <taxon>Paenibacillus</taxon>
    </lineage>
</organism>
<gene>
    <name evidence="6" type="ORF">U9M73_08975</name>
</gene>
<dbReference type="NCBIfam" id="TIGR03696">
    <property type="entry name" value="Rhs_assc_core"/>
    <property type="match status" value="1"/>
</dbReference>
<evidence type="ECO:0000256" key="3">
    <source>
        <dbReference type="SAM" id="SignalP"/>
    </source>
</evidence>
<keyword evidence="1" id="KW-0677">Repeat</keyword>
<proteinExistence type="predicted"/>
<dbReference type="InterPro" id="IPR031325">
    <property type="entry name" value="RHS_repeat"/>
</dbReference>
<dbReference type="EMBL" id="JAYERP010000001">
    <property type="protein sequence ID" value="MEA3570137.1"/>
    <property type="molecule type" value="Genomic_DNA"/>
</dbReference>
<evidence type="ECO:0000259" key="5">
    <source>
        <dbReference type="Pfam" id="PF25023"/>
    </source>
</evidence>